<dbReference type="NCBIfam" id="TIGR00711">
    <property type="entry name" value="efflux_EmrB"/>
    <property type="match status" value="1"/>
</dbReference>
<organism evidence="9 10">
    <name type="scientific">Saccharopolyspora hirsuta</name>
    <dbReference type="NCBI Taxonomy" id="1837"/>
    <lineage>
        <taxon>Bacteria</taxon>
        <taxon>Bacillati</taxon>
        <taxon>Actinomycetota</taxon>
        <taxon>Actinomycetes</taxon>
        <taxon>Pseudonocardiales</taxon>
        <taxon>Pseudonocardiaceae</taxon>
        <taxon>Saccharopolyspora</taxon>
    </lineage>
</organism>
<dbReference type="Gene3D" id="1.20.1250.20">
    <property type="entry name" value="MFS general substrate transporter like domains"/>
    <property type="match status" value="1"/>
</dbReference>
<accession>A0A5M7BBR9</accession>
<keyword evidence="4 7" id="KW-0812">Transmembrane</keyword>
<feature type="transmembrane region" description="Helical" evidence="7">
    <location>
        <begin position="392"/>
        <end position="412"/>
    </location>
</feature>
<dbReference type="PANTHER" id="PTHR42718">
    <property type="entry name" value="MAJOR FACILITATOR SUPERFAMILY MULTIDRUG TRANSPORTER MFSC"/>
    <property type="match status" value="1"/>
</dbReference>
<proteinExistence type="predicted"/>
<evidence type="ECO:0000256" key="3">
    <source>
        <dbReference type="ARBA" id="ARBA00022475"/>
    </source>
</evidence>
<feature type="transmembrane region" description="Helical" evidence="7">
    <location>
        <begin position="319"/>
        <end position="337"/>
    </location>
</feature>
<evidence type="ECO:0000256" key="4">
    <source>
        <dbReference type="ARBA" id="ARBA00022692"/>
    </source>
</evidence>
<feature type="transmembrane region" description="Helical" evidence="7">
    <location>
        <begin position="37"/>
        <end position="56"/>
    </location>
</feature>
<feature type="transmembrane region" description="Helical" evidence="7">
    <location>
        <begin position="343"/>
        <end position="371"/>
    </location>
</feature>
<dbReference type="Gene3D" id="1.20.1720.10">
    <property type="entry name" value="Multidrug resistance protein D"/>
    <property type="match status" value="1"/>
</dbReference>
<dbReference type="GO" id="GO:0022857">
    <property type="term" value="F:transmembrane transporter activity"/>
    <property type="evidence" value="ECO:0007669"/>
    <property type="project" value="InterPro"/>
</dbReference>
<reference evidence="9 10" key="1">
    <citation type="submission" date="2019-09" db="EMBL/GenBank/DDBJ databases">
        <title>Draft genome sequence of the thermophilic Saccharopolyspora hirsuta VKM Ac-666T.</title>
        <authorList>
            <person name="Lobastova T.G."/>
            <person name="Fokina V."/>
            <person name="Bragin E.Y."/>
            <person name="Shtratnikova V.Y."/>
            <person name="Starodumova I.P."/>
            <person name="Tarlachkov S.V."/>
            <person name="Donova M.V."/>
        </authorList>
    </citation>
    <scope>NUCLEOTIDE SEQUENCE [LARGE SCALE GENOMIC DNA]</scope>
    <source>
        <strain evidence="9 10">VKM Ac-666</strain>
    </source>
</reference>
<dbReference type="Proteomes" id="UP000323946">
    <property type="component" value="Unassembled WGS sequence"/>
</dbReference>
<dbReference type="SUPFAM" id="SSF103473">
    <property type="entry name" value="MFS general substrate transporter"/>
    <property type="match status" value="1"/>
</dbReference>
<dbReference type="InterPro" id="IPR011701">
    <property type="entry name" value="MFS"/>
</dbReference>
<gene>
    <name evidence="9" type="ORF">F1721_28955</name>
</gene>
<dbReference type="InterPro" id="IPR036259">
    <property type="entry name" value="MFS_trans_sf"/>
</dbReference>
<evidence type="ECO:0000256" key="6">
    <source>
        <dbReference type="ARBA" id="ARBA00023136"/>
    </source>
</evidence>
<evidence type="ECO:0000256" key="2">
    <source>
        <dbReference type="ARBA" id="ARBA00022448"/>
    </source>
</evidence>
<dbReference type="AlphaFoldDB" id="A0A5M7BBR9"/>
<keyword evidence="3" id="KW-1003">Cell membrane</keyword>
<feature type="transmembrane region" description="Helical" evidence="7">
    <location>
        <begin position="68"/>
        <end position="87"/>
    </location>
</feature>
<dbReference type="PANTHER" id="PTHR42718:SF46">
    <property type="entry name" value="BLR6921 PROTEIN"/>
    <property type="match status" value="1"/>
</dbReference>
<evidence type="ECO:0000256" key="1">
    <source>
        <dbReference type="ARBA" id="ARBA00004651"/>
    </source>
</evidence>
<keyword evidence="6 7" id="KW-0472">Membrane</keyword>
<feature type="transmembrane region" description="Helical" evidence="7">
    <location>
        <begin position="128"/>
        <end position="149"/>
    </location>
</feature>
<evidence type="ECO:0000259" key="8">
    <source>
        <dbReference type="PROSITE" id="PS50850"/>
    </source>
</evidence>
<dbReference type="Pfam" id="PF07690">
    <property type="entry name" value="MFS_1"/>
    <property type="match status" value="1"/>
</dbReference>
<feature type="transmembrane region" description="Helical" evidence="7">
    <location>
        <begin position="219"/>
        <end position="237"/>
    </location>
</feature>
<dbReference type="CDD" id="cd17321">
    <property type="entry name" value="MFS_MMR_MDR_like"/>
    <property type="match status" value="1"/>
</dbReference>
<feature type="domain" description="Major facilitator superfamily (MFS) profile" evidence="8">
    <location>
        <begin position="2"/>
        <end position="459"/>
    </location>
</feature>
<dbReference type="EMBL" id="VWPH01000016">
    <property type="protein sequence ID" value="KAA5827183.1"/>
    <property type="molecule type" value="Genomic_DNA"/>
</dbReference>
<keyword evidence="5 7" id="KW-1133">Transmembrane helix</keyword>
<comment type="subcellular location">
    <subcellularLocation>
        <location evidence="1">Cell membrane</location>
        <topology evidence="1">Multi-pass membrane protein</topology>
    </subcellularLocation>
</comment>
<evidence type="ECO:0000313" key="9">
    <source>
        <dbReference type="EMBL" id="KAA5827183.1"/>
    </source>
</evidence>
<protein>
    <submittedName>
        <fullName evidence="9">MFS transporter</fullName>
    </submittedName>
</protein>
<dbReference type="GO" id="GO:0005886">
    <property type="term" value="C:plasma membrane"/>
    <property type="evidence" value="ECO:0007669"/>
    <property type="project" value="UniProtKB-SubCell"/>
</dbReference>
<dbReference type="OrthoDB" id="4325372at2"/>
<comment type="caution">
    <text evidence="9">The sequence shown here is derived from an EMBL/GenBank/DDBJ whole genome shotgun (WGS) entry which is preliminary data.</text>
</comment>
<feature type="transmembrane region" description="Helical" evidence="7">
    <location>
        <begin position="432"/>
        <end position="456"/>
    </location>
</feature>
<evidence type="ECO:0000313" key="10">
    <source>
        <dbReference type="Proteomes" id="UP000323946"/>
    </source>
</evidence>
<dbReference type="InterPro" id="IPR020846">
    <property type="entry name" value="MFS_dom"/>
</dbReference>
<feature type="transmembrane region" description="Helical" evidence="7">
    <location>
        <begin position="93"/>
        <end position="116"/>
    </location>
</feature>
<keyword evidence="2" id="KW-0813">Transport</keyword>
<feature type="transmembrane region" description="Helical" evidence="7">
    <location>
        <begin position="285"/>
        <end position="307"/>
    </location>
</feature>
<name>A0A5M7BBR9_SACHI</name>
<evidence type="ECO:0000256" key="7">
    <source>
        <dbReference type="SAM" id="Phobius"/>
    </source>
</evidence>
<dbReference type="InterPro" id="IPR004638">
    <property type="entry name" value="EmrB-like"/>
</dbReference>
<sequence>MALTLIVSCELMLMLDTTILNVALPSIKTGLGFSEAGLAWVVNAFALAFGGLLLLGGRAGDIMGRRSAFMVGTAVFTAASLLGGVAQSAEWLIAARVLQGVGAALAGPSTLALLVTHFEEGPRRNRALGVYSTVTGSGMALGLLLGGVLTASASWRWVLLVNIPIGLAVILLTPRYLEQSEKQSGRFDVIGALTSTLGMTGLVYGFIRAADSWTDPITLVSFAVGIALLAVFLFNEAKAKQPIMPLRLFASRNRTGSYLAMLLVPATLFGMFFFLTQFLQQVQGLSPLLSGLAFLPMAASLFIAAQVVSKVLPALGPKITALIGMSAVALAIGWLSLLSPDSAYLTAMFGPMVLFGAGVGFTVVPLNMVIMSEVPAEDTGAASGALQAFQQVGGSLGLAVLIPIFAAAAQATRDAPPAGLATEQLQLHVQTAGTNAAFAAGAIFSLAALVVLLVTIRTKPSEPAGA</sequence>
<evidence type="ECO:0000256" key="5">
    <source>
        <dbReference type="ARBA" id="ARBA00022989"/>
    </source>
</evidence>
<feature type="transmembrane region" description="Helical" evidence="7">
    <location>
        <begin position="189"/>
        <end position="207"/>
    </location>
</feature>
<dbReference type="PROSITE" id="PS50850">
    <property type="entry name" value="MFS"/>
    <property type="match status" value="1"/>
</dbReference>
<feature type="transmembrane region" description="Helical" evidence="7">
    <location>
        <begin position="258"/>
        <end position="279"/>
    </location>
</feature>
<keyword evidence="10" id="KW-1185">Reference proteome</keyword>
<feature type="transmembrane region" description="Helical" evidence="7">
    <location>
        <begin position="155"/>
        <end position="177"/>
    </location>
</feature>